<name>X1AS13_9ZZZZ</name>
<comment type="caution">
    <text evidence="1">The sequence shown here is derived from an EMBL/GenBank/DDBJ whole genome shotgun (WGS) entry which is preliminary data.</text>
</comment>
<proteinExistence type="predicted"/>
<reference evidence="1" key="1">
    <citation type="journal article" date="2014" name="Front. Microbiol.">
        <title>High frequency of phylogenetically diverse reductive dehalogenase-homologous genes in deep subseafloor sedimentary metagenomes.</title>
        <authorList>
            <person name="Kawai M."/>
            <person name="Futagami T."/>
            <person name="Toyoda A."/>
            <person name="Takaki Y."/>
            <person name="Nishi S."/>
            <person name="Hori S."/>
            <person name="Arai W."/>
            <person name="Tsubouchi T."/>
            <person name="Morono Y."/>
            <person name="Uchiyama I."/>
            <person name="Ito T."/>
            <person name="Fujiyama A."/>
            <person name="Inagaki F."/>
            <person name="Takami H."/>
        </authorList>
    </citation>
    <scope>NUCLEOTIDE SEQUENCE</scope>
    <source>
        <strain evidence="1">Expedition CK06-06</strain>
    </source>
</reference>
<dbReference type="EMBL" id="BART01002486">
    <property type="protein sequence ID" value="GAG62676.1"/>
    <property type="molecule type" value="Genomic_DNA"/>
</dbReference>
<protein>
    <submittedName>
        <fullName evidence="1">Uncharacterized protein</fullName>
    </submittedName>
</protein>
<organism evidence="1">
    <name type="scientific">marine sediment metagenome</name>
    <dbReference type="NCBI Taxonomy" id="412755"/>
    <lineage>
        <taxon>unclassified sequences</taxon>
        <taxon>metagenomes</taxon>
        <taxon>ecological metagenomes</taxon>
    </lineage>
</organism>
<sequence>MNNYEFVLEVIKLYQSAREPKFVNQKISRGRSRSISSSAEDLFAHYLSGQIECDHIYIDQPISIDGFKNPIYPDLVIVRDKRIIAFIDFKMDMGWKRDGLYDLCRKQYDRLKKARGKKCKLKEGVSKREHFYIIDKKATFAIVIFTDRNISQNLLNIMSMFLIYCSQKMQTLCSIHITYFIRNLFLFLVV</sequence>
<evidence type="ECO:0000313" key="1">
    <source>
        <dbReference type="EMBL" id="GAG62676.1"/>
    </source>
</evidence>
<gene>
    <name evidence="1" type="ORF">S01H4_07561</name>
</gene>
<accession>X1AS13</accession>
<dbReference type="AlphaFoldDB" id="X1AS13"/>